<proteinExistence type="predicted"/>
<reference evidence="2 3" key="1">
    <citation type="submission" date="2022-05" db="EMBL/GenBank/DDBJ databases">
        <authorList>
            <consortium name="Genoscope - CEA"/>
            <person name="William W."/>
        </authorList>
    </citation>
    <scope>NUCLEOTIDE SEQUENCE [LARGE SCALE GENOMIC DNA]</scope>
</reference>
<evidence type="ECO:0000313" key="2">
    <source>
        <dbReference type="EMBL" id="CAH3037719.1"/>
    </source>
</evidence>
<gene>
    <name evidence="2" type="ORF">PMEA_00021318</name>
</gene>
<keyword evidence="3" id="KW-1185">Reference proteome</keyword>
<organism evidence="2 3">
    <name type="scientific">Pocillopora meandrina</name>
    <dbReference type="NCBI Taxonomy" id="46732"/>
    <lineage>
        <taxon>Eukaryota</taxon>
        <taxon>Metazoa</taxon>
        <taxon>Cnidaria</taxon>
        <taxon>Anthozoa</taxon>
        <taxon>Hexacorallia</taxon>
        <taxon>Scleractinia</taxon>
        <taxon>Astrocoeniina</taxon>
        <taxon>Pocilloporidae</taxon>
        <taxon>Pocillopora</taxon>
    </lineage>
</organism>
<name>A0AAU9VYB3_9CNID</name>
<feature type="signal peptide" evidence="1">
    <location>
        <begin position="1"/>
        <end position="34"/>
    </location>
</feature>
<dbReference type="EMBL" id="CALNXJ010000004">
    <property type="protein sequence ID" value="CAH3037719.1"/>
    <property type="molecule type" value="Genomic_DNA"/>
</dbReference>
<keyword evidence="1" id="KW-0732">Signal</keyword>
<comment type="caution">
    <text evidence="2">The sequence shown here is derived from an EMBL/GenBank/DDBJ whole genome shotgun (WGS) entry which is preliminary data.</text>
</comment>
<evidence type="ECO:0000256" key="1">
    <source>
        <dbReference type="SAM" id="SignalP"/>
    </source>
</evidence>
<accession>A0AAU9VYB3</accession>
<protein>
    <submittedName>
        <fullName evidence="2">Uncharacterized protein</fullName>
    </submittedName>
</protein>
<evidence type="ECO:0000313" key="3">
    <source>
        <dbReference type="Proteomes" id="UP001159428"/>
    </source>
</evidence>
<dbReference type="AlphaFoldDB" id="A0AAU9VYB3"/>
<sequence>MLRNVGKFGGLKVTAVLLFVIAASQVSKFGRAKAAKAESNLKTHTWKYVEDYNPEIFLEENYDKSDDDFLNVFQKKGGSCSSAENCRMLNNTCFNTKEARRDACISGGCSCRTNNGRYLLRCDECFYAGN</sequence>
<dbReference type="Proteomes" id="UP001159428">
    <property type="component" value="Unassembled WGS sequence"/>
</dbReference>
<feature type="chain" id="PRO_5043762463" evidence="1">
    <location>
        <begin position="35"/>
        <end position="130"/>
    </location>
</feature>